<evidence type="ECO:0000256" key="4">
    <source>
        <dbReference type="ARBA" id="ARBA00007786"/>
    </source>
</evidence>
<evidence type="ECO:0000256" key="1">
    <source>
        <dbReference type="ARBA" id="ARBA00004191"/>
    </source>
</evidence>
<proteinExistence type="inferred from homology"/>
<evidence type="ECO:0000256" key="9">
    <source>
        <dbReference type="RuleBase" id="RU000589"/>
    </source>
</evidence>
<evidence type="ECO:0000313" key="11">
    <source>
        <dbReference type="EMBL" id="KAK7354547.1"/>
    </source>
</evidence>
<comment type="caution">
    <text evidence="11">The sequence shown here is derived from an EMBL/GenBank/DDBJ whole genome shotgun (WGS) entry which is preliminary data.</text>
</comment>
<dbReference type="AlphaFoldDB" id="A0AAN9MMA9"/>
<protein>
    <recommendedName>
        <fullName evidence="9">Pectinesterase</fullName>
        <ecNumber evidence="9">3.1.1.11</ecNumber>
    </recommendedName>
</protein>
<accession>A0AAN9MMA9</accession>
<feature type="active site" evidence="8">
    <location>
        <position position="386"/>
    </location>
</feature>
<dbReference type="EMBL" id="JAYMYR010000007">
    <property type="protein sequence ID" value="KAK7354547.1"/>
    <property type="molecule type" value="Genomic_DNA"/>
</dbReference>
<keyword evidence="5" id="KW-0964">Secreted</keyword>
<organism evidence="11 12">
    <name type="scientific">Phaseolus coccineus</name>
    <name type="common">Scarlet runner bean</name>
    <name type="synonym">Phaseolus multiflorus</name>
    <dbReference type="NCBI Taxonomy" id="3886"/>
    <lineage>
        <taxon>Eukaryota</taxon>
        <taxon>Viridiplantae</taxon>
        <taxon>Streptophyta</taxon>
        <taxon>Embryophyta</taxon>
        <taxon>Tracheophyta</taxon>
        <taxon>Spermatophyta</taxon>
        <taxon>Magnoliopsida</taxon>
        <taxon>eudicotyledons</taxon>
        <taxon>Gunneridae</taxon>
        <taxon>Pentapetalae</taxon>
        <taxon>rosids</taxon>
        <taxon>fabids</taxon>
        <taxon>Fabales</taxon>
        <taxon>Fabaceae</taxon>
        <taxon>Papilionoideae</taxon>
        <taxon>50 kb inversion clade</taxon>
        <taxon>NPAAA clade</taxon>
        <taxon>indigoferoid/millettioid clade</taxon>
        <taxon>Phaseoleae</taxon>
        <taxon>Phaseolus</taxon>
    </lineage>
</organism>
<dbReference type="InterPro" id="IPR012334">
    <property type="entry name" value="Pectin_lyas_fold"/>
</dbReference>
<feature type="chain" id="PRO_5042663493" description="Pectinesterase" evidence="9">
    <location>
        <begin position="19"/>
        <end position="545"/>
    </location>
</feature>
<keyword evidence="5" id="KW-0134">Cell wall</keyword>
<comment type="subcellular location">
    <subcellularLocation>
        <location evidence="1">Secreted</location>
        <location evidence="1">Cell wall</location>
    </subcellularLocation>
</comment>
<dbReference type="FunFam" id="2.160.20.10:FF:000001">
    <property type="entry name" value="Pectinesterase"/>
    <property type="match status" value="1"/>
</dbReference>
<feature type="signal peptide" evidence="9">
    <location>
        <begin position="1"/>
        <end position="18"/>
    </location>
</feature>
<dbReference type="Proteomes" id="UP001374584">
    <property type="component" value="Unassembled WGS sequence"/>
</dbReference>
<keyword evidence="7 9" id="KW-0063">Aspartyl esterase</keyword>
<dbReference type="SUPFAM" id="SSF101148">
    <property type="entry name" value="Plant invertase/pectin methylesterase inhibitor"/>
    <property type="match status" value="1"/>
</dbReference>
<keyword evidence="6 9" id="KW-0378">Hydrolase</keyword>
<dbReference type="GO" id="GO:0042545">
    <property type="term" value="P:cell wall modification"/>
    <property type="evidence" value="ECO:0007669"/>
    <property type="project" value="UniProtKB-UniRule"/>
</dbReference>
<keyword evidence="12" id="KW-1185">Reference proteome</keyword>
<dbReference type="PANTHER" id="PTHR31707">
    <property type="entry name" value="PECTINESTERASE"/>
    <property type="match status" value="1"/>
</dbReference>
<dbReference type="Pfam" id="PF01095">
    <property type="entry name" value="Pectinesterase"/>
    <property type="match status" value="1"/>
</dbReference>
<evidence type="ECO:0000256" key="3">
    <source>
        <dbReference type="ARBA" id="ARBA00006027"/>
    </source>
</evidence>
<dbReference type="GO" id="GO:0030599">
    <property type="term" value="F:pectinesterase activity"/>
    <property type="evidence" value="ECO:0007669"/>
    <property type="project" value="UniProtKB-UniRule"/>
</dbReference>
<dbReference type="InterPro" id="IPR033131">
    <property type="entry name" value="Pectinesterase_Asp_AS"/>
</dbReference>
<name>A0AAN9MMA9_PHACN</name>
<dbReference type="EC" id="3.1.1.11" evidence="9"/>
<sequence>MVVITYLLILFMADSSHKLFFLLSAIFFSHTCVQSSNASVTNQVDVSFIRSLCATTPFPDYCLRSLNVSISIGTSPNPKINNYLIHSLQTARSETIKLINLFNNVGYPSIIEKQRGAVRDCQELHQSSLASLEGSISGIRSYNLDITDVAIYLSAALTNKNTCLEGLDSATGTMKPVLVKSVINTYKHVSNSLAILYNPEMGTPENNPLKGDPKWLPSSDQSFFHDSDGLEYDPNEVLVVASDGTGHFSSITEAINFAPNNSMGRTVMYVKEGIYEENVEIPSNKTNIVMLGDGSDVTVITGNRSVGDGCTTFGSATLAVSGKGFLARDIGIKNSAGPEKNQAVALRVNADLTAFYRCAIHGYQDTLYVHSFKQFYRECDIHGTIDFIFGNAVVVLQECNIISRKPLHGQATVITAQSRNNPLEPTGIVIQRCNIKASFDNSSVKSYLGRPWKPFSRTVYLESFIDDFIDPKGWTEWNNNDKKRLETLYYGEYENYGPGSSTDNRVKWSGYHVMDDDDANNFTVSKFIDEVHWLQSTLFPFDFQI</sequence>
<keyword evidence="9" id="KW-0732">Signal</keyword>
<dbReference type="InterPro" id="IPR035513">
    <property type="entry name" value="Invertase/methylesterase_inhib"/>
</dbReference>
<dbReference type="InterPro" id="IPR000070">
    <property type="entry name" value="Pectinesterase_cat"/>
</dbReference>
<dbReference type="SMART" id="SM00856">
    <property type="entry name" value="PMEI"/>
    <property type="match status" value="1"/>
</dbReference>
<dbReference type="CDD" id="cd15798">
    <property type="entry name" value="PMEI-like_3"/>
    <property type="match status" value="1"/>
</dbReference>
<evidence type="ECO:0000256" key="2">
    <source>
        <dbReference type="ARBA" id="ARBA00005184"/>
    </source>
</evidence>
<evidence type="ECO:0000256" key="5">
    <source>
        <dbReference type="ARBA" id="ARBA00022512"/>
    </source>
</evidence>
<dbReference type="PROSITE" id="PS00503">
    <property type="entry name" value="PECTINESTERASE_2"/>
    <property type="match status" value="1"/>
</dbReference>
<dbReference type="GO" id="GO:0004857">
    <property type="term" value="F:enzyme inhibitor activity"/>
    <property type="evidence" value="ECO:0007669"/>
    <property type="project" value="InterPro"/>
</dbReference>
<feature type="domain" description="Pectinesterase inhibitor" evidence="10">
    <location>
        <begin position="44"/>
        <end position="195"/>
    </location>
</feature>
<comment type="similarity">
    <text evidence="3">In the N-terminal section; belongs to the PMEI family.</text>
</comment>
<dbReference type="Pfam" id="PF04043">
    <property type="entry name" value="PMEI"/>
    <property type="match status" value="1"/>
</dbReference>
<dbReference type="SUPFAM" id="SSF51126">
    <property type="entry name" value="Pectin lyase-like"/>
    <property type="match status" value="1"/>
</dbReference>
<evidence type="ECO:0000256" key="8">
    <source>
        <dbReference type="PROSITE-ProRule" id="PRU10040"/>
    </source>
</evidence>
<comment type="pathway">
    <text evidence="2 9">Glycan metabolism; pectin degradation; 2-dehydro-3-deoxy-D-gluconate from pectin: step 1/5.</text>
</comment>
<evidence type="ECO:0000313" key="12">
    <source>
        <dbReference type="Proteomes" id="UP001374584"/>
    </source>
</evidence>
<dbReference type="GO" id="GO:0045490">
    <property type="term" value="P:pectin catabolic process"/>
    <property type="evidence" value="ECO:0007669"/>
    <property type="project" value="UniProtKB-UniRule"/>
</dbReference>
<evidence type="ECO:0000256" key="7">
    <source>
        <dbReference type="ARBA" id="ARBA00023085"/>
    </source>
</evidence>
<evidence type="ECO:0000259" key="10">
    <source>
        <dbReference type="SMART" id="SM00856"/>
    </source>
</evidence>
<reference evidence="11 12" key="1">
    <citation type="submission" date="2024-01" db="EMBL/GenBank/DDBJ databases">
        <title>The genomes of 5 underutilized Papilionoideae crops provide insights into root nodulation and disease resistanc.</title>
        <authorList>
            <person name="Jiang F."/>
        </authorList>
    </citation>
    <scope>NUCLEOTIDE SEQUENCE [LARGE SCALE GENOMIC DNA]</scope>
    <source>
        <strain evidence="11">JINMINGXINNONG_FW02</strain>
        <tissue evidence="11">Leaves</tissue>
    </source>
</reference>
<dbReference type="Gene3D" id="1.20.140.40">
    <property type="entry name" value="Invertase/pectin methylesterase inhibitor family protein"/>
    <property type="match status" value="1"/>
</dbReference>
<comment type="catalytic activity">
    <reaction evidence="9">
        <text>[(1-&gt;4)-alpha-D-galacturonosyl methyl ester](n) + n H2O = [(1-&gt;4)-alpha-D-galacturonosyl](n) + n methanol + n H(+)</text>
        <dbReference type="Rhea" id="RHEA:22380"/>
        <dbReference type="Rhea" id="RHEA-COMP:14570"/>
        <dbReference type="Rhea" id="RHEA-COMP:14573"/>
        <dbReference type="ChEBI" id="CHEBI:15377"/>
        <dbReference type="ChEBI" id="CHEBI:15378"/>
        <dbReference type="ChEBI" id="CHEBI:17790"/>
        <dbReference type="ChEBI" id="CHEBI:140522"/>
        <dbReference type="ChEBI" id="CHEBI:140523"/>
        <dbReference type="EC" id="3.1.1.11"/>
    </reaction>
</comment>
<dbReference type="Gene3D" id="2.160.20.10">
    <property type="entry name" value="Single-stranded right-handed beta-helix, Pectin lyase-like"/>
    <property type="match status" value="1"/>
</dbReference>
<evidence type="ECO:0000256" key="6">
    <source>
        <dbReference type="ARBA" id="ARBA00022801"/>
    </source>
</evidence>
<comment type="similarity">
    <text evidence="4">In the C-terminal section; belongs to the pectinesterase family.</text>
</comment>
<dbReference type="InterPro" id="IPR011050">
    <property type="entry name" value="Pectin_lyase_fold/virulence"/>
</dbReference>
<gene>
    <name evidence="11" type="ORF">VNO80_20012</name>
</gene>
<dbReference type="InterPro" id="IPR006501">
    <property type="entry name" value="Pectinesterase_inhib_dom"/>
</dbReference>
<dbReference type="NCBIfam" id="TIGR01614">
    <property type="entry name" value="PME_inhib"/>
    <property type="match status" value="1"/>
</dbReference>